<dbReference type="AlphaFoldDB" id="A0A4Y7J1K5"/>
<proteinExistence type="predicted"/>
<organism evidence="2 3">
    <name type="scientific">Papaver somniferum</name>
    <name type="common">Opium poppy</name>
    <dbReference type="NCBI Taxonomy" id="3469"/>
    <lineage>
        <taxon>Eukaryota</taxon>
        <taxon>Viridiplantae</taxon>
        <taxon>Streptophyta</taxon>
        <taxon>Embryophyta</taxon>
        <taxon>Tracheophyta</taxon>
        <taxon>Spermatophyta</taxon>
        <taxon>Magnoliopsida</taxon>
        <taxon>Ranunculales</taxon>
        <taxon>Papaveraceae</taxon>
        <taxon>Papaveroideae</taxon>
        <taxon>Papaver</taxon>
    </lineage>
</organism>
<evidence type="ECO:0000256" key="1">
    <source>
        <dbReference type="SAM" id="MobiDB-lite"/>
    </source>
</evidence>
<feature type="compositionally biased region" description="Basic residues" evidence="1">
    <location>
        <begin position="92"/>
        <end position="103"/>
    </location>
</feature>
<sequence>MEVLRFGNSYQQRQVWREIYTGLGPVVAKQFNQLAEARQNGKAITDQQQQQQHHHPLPQPHHQHPRQQQKNNRYPLQLLQHHQYPQKQQHQYPKKPPQHHHQHQLAGLHRENTSILGAGTAIERPIHLRINMKNARTNCYVPYVHYIPVYYSMSH</sequence>
<protein>
    <submittedName>
        <fullName evidence="2">Uncharacterized protein</fullName>
    </submittedName>
</protein>
<keyword evidence="3" id="KW-1185">Reference proteome</keyword>
<dbReference type="Gramene" id="RZC53912">
    <property type="protein sequence ID" value="RZC53912"/>
    <property type="gene ID" value="C5167_012759"/>
</dbReference>
<feature type="region of interest" description="Disordered" evidence="1">
    <location>
        <begin position="38"/>
        <end position="69"/>
    </location>
</feature>
<dbReference type="EMBL" id="CM010717">
    <property type="protein sequence ID" value="RZC53912.1"/>
    <property type="molecule type" value="Genomic_DNA"/>
</dbReference>
<feature type="compositionally biased region" description="Basic residues" evidence="1">
    <location>
        <begin position="52"/>
        <end position="67"/>
    </location>
</feature>
<feature type="region of interest" description="Disordered" evidence="1">
    <location>
        <begin position="83"/>
        <end position="105"/>
    </location>
</feature>
<evidence type="ECO:0000313" key="2">
    <source>
        <dbReference type="EMBL" id="RZC53912.1"/>
    </source>
</evidence>
<gene>
    <name evidence="2" type="ORF">C5167_012759</name>
</gene>
<evidence type="ECO:0000313" key="3">
    <source>
        <dbReference type="Proteomes" id="UP000316621"/>
    </source>
</evidence>
<dbReference type="Proteomes" id="UP000316621">
    <property type="component" value="Chromosome 3"/>
</dbReference>
<accession>A0A4Y7J1K5</accession>
<name>A0A4Y7J1K5_PAPSO</name>
<reference evidence="2 3" key="1">
    <citation type="journal article" date="2018" name="Science">
        <title>The opium poppy genome and morphinan production.</title>
        <authorList>
            <person name="Guo L."/>
            <person name="Winzer T."/>
            <person name="Yang X."/>
            <person name="Li Y."/>
            <person name="Ning Z."/>
            <person name="He Z."/>
            <person name="Teodor R."/>
            <person name="Lu Y."/>
            <person name="Bowser T.A."/>
            <person name="Graham I.A."/>
            <person name="Ye K."/>
        </authorList>
    </citation>
    <scope>NUCLEOTIDE SEQUENCE [LARGE SCALE GENOMIC DNA]</scope>
    <source>
        <strain evidence="3">cv. HN1</strain>
        <tissue evidence="2">Leaves</tissue>
    </source>
</reference>